<reference evidence="5" key="1">
    <citation type="submission" date="2014-05" db="EMBL/GenBank/DDBJ databases">
        <title>The transcriptome of the halophilic microalga Tetraselmis sp. GSL018 isolated from the Great Salt Lake, Utah.</title>
        <authorList>
            <person name="Jinkerson R.E."/>
            <person name="D'Adamo S."/>
            <person name="Posewitz M.C."/>
        </authorList>
    </citation>
    <scope>NUCLEOTIDE SEQUENCE</scope>
    <source>
        <strain evidence="5">GSL018</strain>
    </source>
</reference>
<feature type="compositionally biased region" description="Polar residues" evidence="3">
    <location>
        <begin position="15"/>
        <end position="27"/>
    </location>
</feature>
<dbReference type="PANTHER" id="PTHR30060:SF0">
    <property type="entry name" value="COILED-COIL PROTEIN (DUF2040)-RELATED"/>
    <property type="match status" value="1"/>
</dbReference>
<comment type="similarity">
    <text evidence="1">Belongs to the NSRP1 family.</text>
</comment>
<feature type="compositionally biased region" description="Basic and acidic residues" evidence="3">
    <location>
        <begin position="258"/>
        <end position="278"/>
    </location>
</feature>
<gene>
    <name evidence="5" type="primary">CCDC55</name>
    <name evidence="5" type="ORF">TSPGSL018_19134</name>
</gene>
<dbReference type="InterPro" id="IPR018612">
    <property type="entry name" value="NSRP1_N"/>
</dbReference>
<feature type="region of interest" description="Disordered" evidence="3">
    <location>
        <begin position="153"/>
        <end position="312"/>
    </location>
</feature>
<dbReference type="Pfam" id="PF09745">
    <property type="entry name" value="NSRP1_N"/>
    <property type="match status" value="1"/>
</dbReference>
<accession>A0A061R024</accession>
<name>A0A061R024_9CHLO</name>
<dbReference type="GO" id="GO:0000381">
    <property type="term" value="P:regulation of alternative mRNA splicing, via spliceosome"/>
    <property type="evidence" value="ECO:0007669"/>
    <property type="project" value="InterPro"/>
</dbReference>
<feature type="region of interest" description="Disordered" evidence="3">
    <location>
        <begin position="12"/>
        <end position="43"/>
    </location>
</feature>
<protein>
    <submittedName>
        <fullName evidence="5">Coiled-coil domain-containing protein 55</fullName>
    </submittedName>
</protein>
<organism evidence="5">
    <name type="scientific">Tetraselmis sp. GSL018</name>
    <dbReference type="NCBI Taxonomy" id="582737"/>
    <lineage>
        <taxon>Eukaryota</taxon>
        <taxon>Viridiplantae</taxon>
        <taxon>Chlorophyta</taxon>
        <taxon>core chlorophytes</taxon>
        <taxon>Chlorodendrophyceae</taxon>
        <taxon>Chlorodendrales</taxon>
        <taxon>Chlorodendraceae</taxon>
        <taxon>Tetraselmis</taxon>
    </lineage>
</organism>
<dbReference type="EMBL" id="GBEZ01022795">
    <property type="protein sequence ID" value="JAC64059.1"/>
    <property type="molecule type" value="Transcribed_RNA"/>
</dbReference>
<feature type="domain" description="Nuclear speckle splicing regulatory protein 1 N-terminal" evidence="4">
    <location>
        <begin position="59"/>
        <end position="174"/>
    </location>
</feature>
<dbReference type="PANTHER" id="PTHR30060">
    <property type="entry name" value="INNER MEMBRANE PROTEIN"/>
    <property type="match status" value="1"/>
</dbReference>
<feature type="compositionally biased region" description="Basic and acidic residues" evidence="3">
    <location>
        <begin position="153"/>
        <end position="180"/>
    </location>
</feature>
<evidence type="ECO:0000313" key="5">
    <source>
        <dbReference type="EMBL" id="JAC64059.1"/>
    </source>
</evidence>
<dbReference type="AlphaFoldDB" id="A0A061R024"/>
<evidence type="ECO:0000256" key="1">
    <source>
        <dbReference type="ARBA" id="ARBA00010126"/>
    </source>
</evidence>
<evidence type="ECO:0000256" key="3">
    <source>
        <dbReference type="SAM" id="MobiDB-lite"/>
    </source>
</evidence>
<proteinExistence type="inferred from homology"/>
<feature type="compositionally biased region" description="Low complexity" evidence="3">
    <location>
        <begin position="279"/>
        <end position="288"/>
    </location>
</feature>
<evidence type="ECO:0000256" key="2">
    <source>
        <dbReference type="ARBA" id="ARBA00023054"/>
    </source>
</evidence>
<sequence length="326" mass="36708">MISGFKGVKYGLQKPASSTKAKPQTTIAAFAQDDSDDEDDVNAQVRRQQCHKAKQAKWERQRAEALEQDATVFDYDGVFDSIQAAREKPKHEDKVSRQPRYIASLMDKAKERDREQNILYERKLAKERKVEDALYGDKEKFVTSAYKKKLEEDRKWLADEKRREEIEKRNDVTKREDLGDFYRNLHRNAAFGGSRFAQVHVTKEQREAEESLKNRDSGGREPRAAESPGGASPETEGPQPRGEGEGEGERPSPQPPRPEAKPSVEAETEPRSPPRAADRTAAAPQGGEEPPPEPPAAPHAGKRRNKEDAIAAARERFLARKRAKGS</sequence>
<keyword evidence="2" id="KW-0175">Coiled coil</keyword>
<feature type="compositionally biased region" description="Basic and acidic residues" evidence="3">
    <location>
        <begin position="201"/>
        <end position="224"/>
    </location>
</feature>
<evidence type="ECO:0000259" key="4">
    <source>
        <dbReference type="Pfam" id="PF09745"/>
    </source>
</evidence>